<dbReference type="EnsemblPlants" id="evm.model.04.1278">
    <property type="protein sequence ID" value="cds.evm.model.04.1278"/>
    <property type="gene ID" value="evm.TU.04.1278"/>
</dbReference>
<name>A0A803PCF7_CANSA</name>
<evidence type="ECO:0000313" key="2">
    <source>
        <dbReference type="Proteomes" id="UP000596661"/>
    </source>
</evidence>
<dbReference type="Proteomes" id="UP000596661">
    <property type="component" value="Chromosome 4"/>
</dbReference>
<accession>A0A803PCF7</accession>
<organism evidence="1 2">
    <name type="scientific">Cannabis sativa</name>
    <name type="common">Hemp</name>
    <name type="synonym">Marijuana</name>
    <dbReference type="NCBI Taxonomy" id="3483"/>
    <lineage>
        <taxon>Eukaryota</taxon>
        <taxon>Viridiplantae</taxon>
        <taxon>Streptophyta</taxon>
        <taxon>Embryophyta</taxon>
        <taxon>Tracheophyta</taxon>
        <taxon>Spermatophyta</taxon>
        <taxon>Magnoliopsida</taxon>
        <taxon>eudicotyledons</taxon>
        <taxon>Gunneridae</taxon>
        <taxon>Pentapetalae</taxon>
        <taxon>rosids</taxon>
        <taxon>fabids</taxon>
        <taxon>Rosales</taxon>
        <taxon>Cannabaceae</taxon>
        <taxon>Cannabis</taxon>
    </lineage>
</organism>
<dbReference type="EMBL" id="UZAU01000382">
    <property type="status" value="NOT_ANNOTATED_CDS"/>
    <property type="molecule type" value="Genomic_DNA"/>
</dbReference>
<reference evidence="1" key="1">
    <citation type="submission" date="2018-11" db="EMBL/GenBank/DDBJ databases">
        <authorList>
            <person name="Grassa J C."/>
        </authorList>
    </citation>
    <scope>NUCLEOTIDE SEQUENCE [LARGE SCALE GENOMIC DNA]</scope>
</reference>
<proteinExistence type="predicted"/>
<reference evidence="1" key="2">
    <citation type="submission" date="2021-03" db="UniProtKB">
        <authorList>
            <consortium name="EnsemblPlants"/>
        </authorList>
    </citation>
    <scope>IDENTIFICATION</scope>
</reference>
<sequence length="157" mass="18108">MGEIQYFQLKKQREEVHEYCVSDSDIAAAQRLVQLSDENSMIYNNTNCNVRETTTTVTTGIIDDDENEVDQVFSPHQQICMADSTGHNNRNIFDEKIISFSGDNTRILSRVVAKIIIKKKKRFRSLGSIYSETKAIDNSPKKKMKKILEAYHDKDER</sequence>
<keyword evidence="2" id="KW-1185">Reference proteome</keyword>
<evidence type="ECO:0000313" key="1">
    <source>
        <dbReference type="EnsemblPlants" id="cds.evm.model.04.1278"/>
    </source>
</evidence>
<dbReference type="AlphaFoldDB" id="A0A803PCF7"/>
<dbReference type="Gramene" id="evm.model.04.1278">
    <property type="protein sequence ID" value="cds.evm.model.04.1278"/>
    <property type="gene ID" value="evm.TU.04.1278"/>
</dbReference>
<protein>
    <submittedName>
        <fullName evidence="1">Uncharacterized protein</fullName>
    </submittedName>
</protein>